<dbReference type="InterPro" id="IPR004562">
    <property type="entry name" value="LipoylTrfase_LipoateP_Ligase"/>
</dbReference>
<evidence type="ECO:0000256" key="1">
    <source>
        <dbReference type="ARBA" id="ARBA00005085"/>
    </source>
</evidence>
<dbReference type="EMBL" id="DQVM01000155">
    <property type="protein sequence ID" value="HIQ30454.1"/>
    <property type="molecule type" value="Genomic_DNA"/>
</dbReference>
<dbReference type="GO" id="GO:0005737">
    <property type="term" value="C:cytoplasm"/>
    <property type="evidence" value="ECO:0007669"/>
    <property type="project" value="TreeGrafter"/>
</dbReference>
<dbReference type="PROSITE" id="PS51733">
    <property type="entry name" value="BPL_LPL_CATALYTIC"/>
    <property type="match status" value="1"/>
</dbReference>
<name>A0A833ECP6_CALS0</name>
<evidence type="ECO:0000259" key="2">
    <source>
        <dbReference type="PROSITE" id="PS51733"/>
    </source>
</evidence>
<reference evidence="3" key="1">
    <citation type="journal article" date="2020" name="ISME J.">
        <title>Gammaproteobacteria mediating utilization of methyl-, sulfur- and petroleum organic compounds in deep ocean hydrothermal plumes.</title>
        <authorList>
            <person name="Zhou Z."/>
            <person name="Liu Y."/>
            <person name="Pan J."/>
            <person name="Cron B.R."/>
            <person name="Toner B.M."/>
            <person name="Anantharaman K."/>
            <person name="Breier J.A."/>
            <person name="Dick G.J."/>
            <person name="Li M."/>
        </authorList>
    </citation>
    <scope>NUCLEOTIDE SEQUENCE</scope>
    <source>
        <strain evidence="3">SZUA-1515</strain>
    </source>
</reference>
<dbReference type="CDD" id="cd16443">
    <property type="entry name" value="LplA"/>
    <property type="match status" value="1"/>
</dbReference>
<dbReference type="GO" id="GO:0016979">
    <property type="term" value="F:lipoate-protein ligase activity"/>
    <property type="evidence" value="ECO:0007669"/>
    <property type="project" value="TreeGrafter"/>
</dbReference>
<sequence length="245" mass="28021">MSGELNVEKNRYSTSLDSFFPRESIVIILDMVDFTNPALNLALEDEILEFIAKSSSPLSVVRFWRNSECLVAGPRKSRYYGWYREDMARKMNVKIFTRSTGGGVVFHDLGNLNWSFYIKKEQKSFTPPLEIFKSAALMICNVLNKKYNVNACFAPPNRIDVNGYKISGMAARSTSNAILVHGTLLFRTDLDKLDKLCIPPPDCPPVTNLCYINSELTIDKFIFHFYENLKSYGYRLLVKKISCFT</sequence>
<dbReference type="GO" id="GO:0009249">
    <property type="term" value="P:protein lipoylation"/>
    <property type="evidence" value="ECO:0007669"/>
    <property type="project" value="InterPro"/>
</dbReference>
<dbReference type="PANTHER" id="PTHR12561:SF3">
    <property type="entry name" value="LIPOYLTRANSFERASE 1, MITOCHONDRIAL"/>
    <property type="match status" value="1"/>
</dbReference>
<gene>
    <name evidence="3" type="ORF">EYH45_07845</name>
</gene>
<comment type="pathway">
    <text evidence="1">Protein modification; protein lipoylation via exogenous pathway; protein N(6)-(lipoyl)lysine from lipoate: step 2/2.</text>
</comment>
<protein>
    <submittedName>
        <fullName evidence="3">Lipoate--protein ligase family protein</fullName>
    </submittedName>
</protein>
<dbReference type="InterPro" id="IPR004143">
    <property type="entry name" value="BPL_LPL_catalytic"/>
</dbReference>
<dbReference type="Gene3D" id="3.30.930.10">
    <property type="entry name" value="Bira Bifunctional Protein, Domain 2"/>
    <property type="match status" value="1"/>
</dbReference>
<evidence type="ECO:0000313" key="3">
    <source>
        <dbReference type="EMBL" id="HIQ30454.1"/>
    </source>
</evidence>
<dbReference type="AlphaFoldDB" id="A0A833ECP6"/>
<keyword evidence="3" id="KW-0436">Ligase</keyword>
<dbReference type="PANTHER" id="PTHR12561">
    <property type="entry name" value="LIPOATE-PROTEIN LIGASE"/>
    <property type="match status" value="1"/>
</dbReference>
<evidence type="ECO:0000313" key="4">
    <source>
        <dbReference type="Proteomes" id="UP000608579"/>
    </source>
</evidence>
<proteinExistence type="predicted"/>
<dbReference type="GO" id="GO:0017118">
    <property type="term" value="F:lipoyltransferase activity"/>
    <property type="evidence" value="ECO:0007669"/>
    <property type="project" value="TreeGrafter"/>
</dbReference>
<feature type="domain" description="BPL/LPL catalytic" evidence="2">
    <location>
        <begin position="55"/>
        <end position="233"/>
    </location>
</feature>
<accession>A0A833ECP6</accession>
<comment type="caution">
    <text evidence="3">The sequence shown here is derived from an EMBL/GenBank/DDBJ whole genome shotgun (WGS) entry which is preliminary data.</text>
</comment>
<dbReference type="Proteomes" id="UP000608579">
    <property type="component" value="Unassembled WGS sequence"/>
</dbReference>
<dbReference type="UniPathway" id="UPA00537">
    <property type="reaction ID" value="UER00595"/>
</dbReference>
<dbReference type="Pfam" id="PF21948">
    <property type="entry name" value="LplA-B_cat"/>
    <property type="match status" value="1"/>
</dbReference>
<dbReference type="SUPFAM" id="SSF55681">
    <property type="entry name" value="Class II aaRS and biotin synthetases"/>
    <property type="match status" value="1"/>
</dbReference>
<organism evidence="3 4">
    <name type="scientific">Caldiarchaeum subterraneum</name>
    <dbReference type="NCBI Taxonomy" id="311458"/>
    <lineage>
        <taxon>Archaea</taxon>
        <taxon>Nitrososphaerota</taxon>
        <taxon>Candidatus Caldarchaeales</taxon>
        <taxon>Candidatus Caldarchaeaceae</taxon>
        <taxon>Candidatus Caldarchaeum</taxon>
    </lineage>
</organism>
<dbReference type="InterPro" id="IPR045864">
    <property type="entry name" value="aa-tRNA-synth_II/BPL/LPL"/>
</dbReference>